<keyword evidence="2" id="KW-0456">Lyase</keyword>
<name>A0A4Y7T7X8_COPMI</name>
<dbReference type="Gene3D" id="3.90.226.10">
    <property type="entry name" value="2-enoyl-CoA Hydratase, Chain A, domain 1"/>
    <property type="match status" value="1"/>
</dbReference>
<evidence type="ECO:0000256" key="3">
    <source>
        <dbReference type="RuleBase" id="RU003707"/>
    </source>
</evidence>
<dbReference type="CDD" id="cd06558">
    <property type="entry name" value="crotonase-like"/>
    <property type="match status" value="1"/>
</dbReference>
<dbReference type="InterPro" id="IPR018376">
    <property type="entry name" value="Enoyl-CoA_hyd/isom_CS"/>
</dbReference>
<dbReference type="EMBL" id="QPFP01000024">
    <property type="protein sequence ID" value="TEB30101.1"/>
    <property type="molecule type" value="Genomic_DNA"/>
</dbReference>
<organism evidence="4 5">
    <name type="scientific">Coprinellus micaceus</name>
    <name type="common">Glistening ink-cap mushroom</name>
    <name type="synonym">Coprinus micaceus</name>
    <dbReference type="NCBI Taxonomy" id="71717"/>
    <lineage>
        <taxon>Eukaryota</taxon>
        <taxon>Fungi</taxon>
        <taxon>Dikarya</taxon>
        <taxon>Basidiomycota</taxon>
        <taxon>Agaricomycotina</taxon>
        <taxon>Agaricomycetes</taxon>
        <taxon>Agaricomycetidae</taxon>
        <taxon>Agaricales</taxon>
        <taxon>Agaricineae</taxon>
        <taxon>Psathyrellaceae</taxon>
        <taxon>Coprinellus</taxon>
    </lineage>
</organism>
<protein>
    <submittedName>
        <fullName evidence="4">ClpP/crotonase</fullName>
    </submittedName>
</protein>
<dbReference type="InterPro" id="IPR001753">
    <property type="entry name" value="Enoyl-CoA_hydra/iso"/>
</dbReference>
<dbReference type="GO" id="GO:0005739">
    <property type="term" value="C:mitochondrion"/>
    <property type="evidence" value="ECO:0007669"/>
    <property type="project" value="TreeGrafter"/>
</dbReference>
<evidence type="ECO:0000256" key="1">
    <source>
        <dbReference type="ARBA" id="ARBA00005254"/>
    </source>
</evidence>
<dbReference type="Proteomes" id="UP000298030">
    <property type="component" value="Unassembled WGS sequence"/>
</dbReference>
<dbReference type="GO" id="GO:0016829">
    <property type="term" value="F:lyase activity"/>
    <property type="evidence" value="ECO:0007669"/>
    <property type="project" value="UniProtKB-KW"/>
</dbReference>
<evidence type="ECO:0000256" key="2">
    <source>
        <dbReference type="ARBA" id="ARBA00023239"/>
    </source>
</evidence>
<dbReference type="Pfam" id="PF00378">
    <property type="entry name" value="ECH_1"/>
    <property type="match status" value="1"/>
</dbReference>
<dbReference type="FunFam" id="3.90.226.10:FF:000009">
    <property type="entry name" value="Carnitinyl-CoA dehydratase"/>
    <property type="match status" value="1"/>
</dbReference>
<evidence type="ECO:0000313" key="4">
    <source>
        <dbReference type="EMBL" id="TEB30101.1"/>
    </source>
</evidence>
<dbReference type="SUPFAM" id="SSF52096">
    <property type="entry name" value="ClpP/crotonase"/>
    <property type="match status" value="1"/>
</dbReference>
<dbReference type="PANTHER" id="PTHR11941">
    <property type="entry name" value="ENOYL-COA HYDRATASE-RELATED"/>
    <property type="match status" value="1"/>
</dbReference>
<dbReference type="InterPro" id="IPR029045">
    <property type="entry name" value="ClpP/crotonase-like_dom_sf"/>
</dbReference>
<dbReference type="PROSITE" id="PS00166">
    <property type="entry name" value="ENOYL_COA_HYDRATASE"/>
    <property type="match status" value="1"/>
</dbReference>
<dbReference type="PANTHER" id="PTHR11941:SF171">
    <property type="entry name" value="SD19268P"/>
    <property type="match status" value="1"/>
</dbReference>
<dbReference type="OrthoDB" id="410701at2759"/>
<evidence type="ECO:0000313" key="5">
    <source>
        <dbReference type="Proteomes" id="UP000298030"/>
    </source>
</evidence>
<sequence length="261" mass="27779">MIVPRILRRAARLNAKALNSVRSLQVQAGVNAEKEAFLAPVESHPGVWGLALNRPKSKNAISVKLLEQLRECLETVKYDKGVRTLILHSTTVGSFCAGADLIERRTMSQIQVNKPCPMPTIAAIDGPALGGGLELSLACDLRVAGYNVTKIGLPETGLGIIPGAGGTQRATRILGPSRAKDLIFTARSLTAPEALDWGLVNYISTPESTGYDRALSLAEQITRNAPLALRAAKQAISRSDDLALETGLGLRAGDIRDAPQD</sequence>
<accession>A0A4Y7T7X8</accession>
<gene>
    <name evidence="4" type="ORF">FA13DRAFT_1764599</name>
</gene>
<dbReference type="AlphaFoldDB" id="A0A4Y7T7X8"/>
<proteinExistence type="inferred from homology"/>
<comment type="similarity">
    <text evidence="1 3">Belongs to the enoyl-CoA hydratase/isomerase family.</text>
</comment>
<keyword evidence="5" id="KW-1185">Reference proteome</keyword>
<dbReference type="GO" id="GO:0006635">
    <property type="term" value="P:fatty acid beta-oxidation"/>
    <property type="evidence" value="ECO:0007669"/>
    <property type="project" value="TreeGrafter"/>
</dbReference>
<comment type="caution">
    <text evidence="4">The sequence shown here is derived from an EMBL/GenBank/DDBJ whole genome shotgun (WGS) entry which is preliminary data.</text>
</comment>
<reference evidence="4 5" key="1">
    <citation type="journal article" date="2019" name="Nat. Ecol. Evol.">
        <title>Megaphylogeny resolves global patterns of mushroom evolution.</title>
        <authorList>
            <person name="Varga T."/>
            <person name="Krizsan K."/>
            <person name="Foldi C."/>
            <person name="Dima B."/>
            <person name="Sanchez-Garcia M."/>
            <person name="Sanchez-Ramirez S."/>
            <person name="Szollosi G.J."/>
            <person name="Szarkandi J.G."/>
            <person name="Papp V."/>
            <person name="Albert L."/>
            <person name="Andreopoulos W."/>
            <person name="Angelini C."/>
            <person name="Antonin V."/>
            <person name="Barry K.W."/>
            <person name="Bougher N.L."/>
            <person name="Buchanan P."/>
            <person name="Buyck B."/>
            <person name="Bense V."/>
            <person name="Catcheside P."/>
            <person name="Chovatia M."/>
            <person name="Cooper J."/>
            <person name="Damon W."/>
            <person name="Desjardin D."/>
            <person name="Finy P."/>
            <person name="Geml J."/>
            <person name="Haridas S."/>
            <person name="Hughes K."/>
            <person name="Justo A."/>
            <person name="Karasinski D."/>
            <person name="Kautmanova I."/>
            <person name="Kiss B."/>
            <person name="Kocsube S."/>
            <person name="Kotiranta H."/>
            <person name="LaButti K.M."/>
            <person name="Lechner B.E."/>
            <person name="Liimatainen K."/>
            <person name="Lipzen A."/>
            <person name="Lukacs Z."/>
            <person name="Mihaltcheva S."/>
            <person name="Morgado L.N."/>
            <person name="Niskanen T."/>
            <person name="Noordeloos M.E."/>
            <person name="Ohm R.A."/>
            <person name="Ortiz-Santana B."/>
            <person name="Ovrebo C."/>
            <person name="Racz N."/>
            <person name="Riley R."/>
            <person name="Savchenko A."/>
            <person name="Shiryaev A."/>
            <person name="Soop K."/>
            <person name="Spirin V."/>
            <person name="Szebenyi C."/>
            <person name="Tomsovsky M."/>
            <person name="Tulloss R.E."/>
            <person name="Uehling J."/>
            <person name="Grigoriev I.V."/>
            <person name="Vagvolgyi C."/>
            <person name="Papp T."/>
            <person name="Martin F.M."/>
            <person name="Miettinen O."/>
            <person name="Hibbett D.S."/>
            <person name="Nagy L.G."/>
        </authorList>
    </citation>
    <scope>NUCLEOTIDE SEQUENCE [LARGE SCALE GENOMIC DNA]</scope>
    <source>
        <strain evidence="4 5">FP101781</strain>
    </source>
</reference>
<dbReference type="STRING" id="71717.A0A4Y7T7X8"/>